<gene>
    <name evidence="1" type="ORF">E5358_13270</name>
</gene>
<comment type="caution">
    <text evidence="1">The sequence shown here is derived from an EMBL/GenBank/DDBJ whole genome shotgun (WGS) entry which is preliminary data.</text>
</comment>
<evidence type="ECO:0000313" key="2">
    <source>
        <dbReference type="Proteomes" id="UP000308886"/>
    </source>
</evidence>
<reference evidence="1" key="1">
    <citation type="submission" date="2019-04" db="EMBL/GenBank/DDBJ databases">
        <title>Microbes associate with the intestines of laboratory mice.</title>
        <authorList>
            <person name="Navarre W."/>
            <person name="Wong E."/>
            <person name="Huang K."/>
            <person name="Tropini C."/>
            <person name="Ng K."/>
            <person name="Yu B."/>
        </authorList>
    </citation>
    <scope>NUCLEOTIDE SEQUENCE</scope>
    <source>
        <strain evidence="1">NM73_A23</strain>
    </source>
</reference>
<evidence type="ECO:0000313" key="1">
    <source>
        <dbReference type="EMBL" id="TGX80322.1"/>
    </source>
</evidence>
<protein>
    <submittedName>
        <fullName evidence="1">Alpha-1,2-fucosyltransferase</fullName>
    </submittedName>
</protein>
<name>A0AC61QMD4_9BACT</name>
<dbReference type="EMBL" id="SRZC01000027">
    <property type="protein sequence ID" value="TGX80322.1"/>
    <property type="molecule type" value="Genomic_DNA"/>
</dbReference>
<sequence length="243" mass="27608">MIGCEISGGLGNQFFRYAYARCLHERRRKQGMNDELAINYAAIENHGFAGDLNDFRITEHSKYNCRRVLLEKGSFLQIIVYAVVTRVFSVVGGLCKCSALDLKCRILGAFGIVISEDPDNERLYCNMKVPNLFPIGSFENVNYFNEIKEILSKEFTPVCDGIPANKKLYDAIRSENTVCLAVRRGDFMKEANKKNFYVCDLTYFQKAVNYIRQNVENPTFIVFSNDIAWVKANLKIGGGKCLL</sequence>
<dbReference type="Proteomes" id="UP000308886">
    <property type="component" value="Unassembled WGS sequence"/>
</dbReference>
<keyword evidence="2" id="KW-1185">Reference proteome</keyword>
<proteinExistence type="predicted"/>
<accession>A0AC61QMD4</accession>
<organism evidence="1 2">
    <name type="scientific">Palleniella muris</name>
    <dbReference type="NCBI Taxonomy" id="3038145"/>
    <lineage>
        <taxon>Bacteria</taxon>
        <taxon>Pseudomonadati</taxon>
        <taxon>Bacteroidota</taxon>
        <taxon>Bacteroidia</taxon>
        <taxon>Bacteroidales</taxon>
        <taxon>Prevotellaceae</taxon>
        <taxon>Palleniella</taxon>
    </lineage>
</organism>